<feature type="domain" description="Prephenate dehydratase" evidence="9">
    <location>
        <begin position="2"/>
        <end position="184"/>
    </location>
</feature>
<dbReference type="GO" id="GO:0004664">
    <property type="term" value="F:prephenate dehydratase activity"/>
    <property type="evidence" value="ECO:0007669"/>
    <property type="project" value="UniProtKB-EC"/>
</dbReference>
<comment type="catalytic activity">
    <reaction evidence="7">
        <text>prephenate + H(+) = 3-phenylpyruvate + CO2 + H2O</text>
        <dbReference type="Rhea" id="RHEA:21648"/>
        <dbReference type="ChEBI" id="CHEBI:15377"/>
        <dbReference type="ChEBI" id="CHEBI:15378"/>
        <dbReference type="ChEBI" id="CHEBI:16526"/>
        <dbReference type="ChEBI" id="CHEBI:18005"/>
        <dbReference type="ChEBI" id="CHEBI:29934"/>
        <dbReference type="EC" id="4.2.1.51"/>
    </reaction>
</comment>
<dbReference type="UniPathway" id="UPA00121">
    <property type="reaction ID" value="UER00345"/>
</dbReference>
<feature type="domain" description="ACT" evidence="10">
    <location>
        <begin position="204"/>
        <end position="280"/>
    </location>
</feature>
<dbReference type="AlphaFoldDB" id="A0A432WIT3"/>
<evidence type="ECO:0000256" key="3">
    <source>
        <dbReference type="ARBA" id="ARBA00022605"/>
    </source>
</evidence>
<dbReference type="PANTHER" id="PTHR21022">
    <property type="entry name" value="PREPHENATE DEHYDRATASE P PROTEIN"/>
    <property type="match status" value="1"/>
</dbReference>
<dbReference type="SUPFAM" id="SSF55021">
    <property type="entry name" value="ACT-like"/>
    <property type="match status" value="1"/>
</dbReference>
<dbReference type="RefSeq" id="WP_126798281.1">
    <property type="nucleotide sequence ID" value="NZ_PIPO01000002.1"/>
</dbReference>
<comment type="caution">
    <text evidence="11">The sequence shown here is derived from an EMBL/GenBank/DDBJ whole genome shotgun (WGS) entry which is preliminary data.</text>
</comment>
<dbReference type="InterPro" id="IPR008242">
    <property type="entry name" value="Chor_mutase/pphenate_deHydtase"/>
</dbReference>
<dbReference type="CDD" id="cd04905">
    <property type="entry name" value="ACT_CM-PDT"/>
    <property type="match status" value="1"/>
</dbReference>
<dbReference type="GO" id="GO:0005737">
    <property type="term" value="C:cytoplasm"/>
    <property type="evidence" value="ECO:0007669"/>
    <property type="project" value="TreeGrafter"/>
</dbReference>
<evidence type="ECO:0000256" key="1">
    <source>
        <dbReference type="ARBA" id="ARBA00004741"/>
    </source>
</evidence>
<evidence type="ECO:0000313" key="12">
    <source>
        <dbReference type="Proteomes" id="UP000287823"/>
    </source>
</evidence>
<keyword evidence="12" id="KW-1185">Reference proteome</keyword>
<dbReference type="Gene3D" id="3.30.70.260">
    <property type="match status" value="1"/>
</dbReference>
<evidence type="ECO:0000256" key="8">
    <source>
        <dbReference type="PIRSR" id="PIRSR001500-2"/>
    </source>
</evidence>
<dbReference type="InterPro" id="IPR002912">
    <property type="entry name" value="ACT_dom"/>
</dbReference>
<dbReference type="EMBL" id="PIPO01000002">
    <property type="protein sequence ID" value="RUO33714.1"/>
    <property type="molecule type" value="Genomic_DNA"/>
</dbReference>
<dbReference type="Pfam" id="PF00800">
    <property type="entry name" value="PDT"/>
    <property type="match status" value="1"/>
</dbReference>
<dbReference type="Gene3D" id="3.40.190.10">
    <property type="entry name" value="Periplasmic binding protein-like II"/>
    <property type="match status" value="2"/>
</dbReference>
<dbReference type="PANTHER" id="PTHR21022:SF19">
    <property type="entry name" value="PREPHENATE DEHYDRATASE-RELATED"/>
    <property type="match status" value="1"/>
</dbReference>
<comment type="pathway">
    <text evidence="1">Amino-acid biosynthesis; L-phenylalanine biosynthesis; phenylpyruvate from prephenate: step 1/1.</text>
</comment>
<dbReference type="GO" id="GO:0009094">
    <property type="term" value="P:L-phenylalanine biosynthetic process"/>
    <property type="evidence" value="ECO:0007669"/>
    <property type="project" value="UniProtKB-UniPathway"/>
</dbReference>
<dbReference type="Pfam" id="PF01842">
    <property type="entry name" value="ACT"/>
    <property type="match status" value="1"/>
</dbReference>
<evidence type="ECO:0000259" key="9">
    <source>
        <dbReference type="PROSITE" id="PS51171"/>
    </source>
</evidence>
<keyword evidence="4" id="KW-0057">Aromatic amino acid biosynthesis</keyword>
<dbReference type="InterPro" id="IPR045865">
    <property type="entry name" value="ACT-like_dom_sf"/>
</dbReference>
<keyword evidence="3" id="KW-0028">Amino-acid biosynthesis</keyword>
<dbReference type="PROSITE" id="PS51671">
    <property type="entry name" value="ACT"/>
    <property type="match status" value="1"/>
</dbReference>
<proteinExistence type="predicted"/>
<dbReference type="Proteomes" id="UP000287823">
    <property type="component" value="Unassembled WGS sequence"/>
</dbReference>
<evidence type="ECO:0000256" key="6">
    <source>
        <dbReference type="ARBA" id="ARBA00023239"/>
    </source>
</evidence>
<keyword evidence="6" id="KW-0456">Lyase</keyword>
<organism evidence="11 12">
    <name type="scientific">Aliidiomarina soli</name>
    <dbReference type="NCBI Taxonomy" id="1928574"/>
    <lineage>
        <taxon>Bacteria</taxon>
        <taxon>Pseudomonadati</taxon>
        <taxon>Pseudomonadota</taxon>
        <taxon>Gammaproteobacteria</taxon>
        <taxon>Alteromonadales</taxon>
        <taxon>Idiomarinaceae</taxon>
        <taxon>Aliidiomarina</taxon>
    </lineage>
</organism>
<evidence type="ECO:0000259" key="10">
    <source>
        <dbReference type="PROSITE" id="PS51671"/>
    </source>
</evidence>
<dbReference type="PIRSF" id="PIRSF001500">
    <property type="entry name" value="Chor_mut_pdt_Ppr"/>
    <property type="match status" value="1"/>
</dbReference>
<evidence type="ECO:0000256" key="5">
    <source>
        <dbReference type="ARBA" id="ARBA00023222"/>
    </source>
</evidence>
<evidence type="ECO:0000256" key="7">
    <source>
        <dbReference type="ARBA" id="ARBA00047848"/>
    </source>
</evidence>
<evidence type="ECO:0000256" key="2">
    <source>
        <dbReference type="ARBA" id="ARBA00013147"/>
    </source>
</evidence>
<protein>
    <recommendedName>
        <fullName evidence="2">prephenate dehydratase</fullName>
        <ecNumber evidence="2">4.2.1.51</ecNumber>
    </recommendedName>
</protein>
<feature type="site" description="Essential for prephenate dehydratase activity" evidence="8">
    <location>
        <position position="177"/>
    </location>
</feature>
<keyword evidence="5" id="KW-0584">Phenylalanine biosynthesis</keyword>
<accession>A0A432WIT3</accession>
<dbReference type="PROSITE" id="PS51171">
    <property type="entry name" value="PREPHENATE_DEHYDR_3"/>
    <property type="match status" value="1"/>
</dbReference>
<evidence type="ECO:0000256" key="4">
    <source>
        <dbReference type="ARBA" id="ARBA00023141"/>
    </source>
</evidence>
<gene>
    <name evidence="11" type="ORF">CWE14_04415</name>
</gene>
<evidence type="ECO:0000313" key="11">
    <source>
        <dbReference type="EMBL" id="RUO33714.1"/>
    </source>
</evidence>
<dbReference type="InterPro" id="IPR001086">
    <property type="entry name" value="Preph_deHydtase"/>
</dbReference>
<sequence>MKLATLGPPGTYSDVVATMYQQQPGVVFGARLVYYSHLQRCLQALPDEADYAVVPIENISEGFVPVVLDYLVTADLHIVSEHYQSIEFSACGAVGELSECKRLYVQFVASGQCRDFIDALGDVEILTTQSNSESLLLAAEFGQGAMAIVPNHLLADAAADTMPWRQTNVHDYSHNATRFLLLAPGPAQVEDVIVEDGVARKTSLMVMNDNDRPGLLEQVLHCFSTRRLNLSSIVSRPTGQGFGQYHFFMDVEASLNNIAMQGALRALQQITRVKVLGCYG</sequence>
<name>A0A432WIT3_9GAMM</name>
<reference evidence="11 12" key="1">
    <citation type="journal article" date="2011" name="Front. Microbiol.">
        <title>Genomic signatures of strain selection and enhancement in Bacillus atrophaeus var. globigii, a historical biowarfare simulant.</title>
        <authorList>
            <person name="Gibbons H.S."/>
            <person name="Broomall S.M."/>
            <person name="McNew L.A."/>
            <person name="Daligault H."/>
            <person name="Chapman C."/>
            <person name="Bruce D."/>
            <person name="Karavis M."/>
            <person name="Krepps M."/>
            <person name="McGregor P.A."/>
            <person name="Hong C."/>
            <person name="Park K.H."/>
            <person name="Akmal A."/>
            <person name="Feldman A."/>
            <person name="Lin J.S."/>
            <person name="Chang W.E."/>
            <person name="Higgs B.W."/>
            <person name="Demirev P."/>
            <person name="Lindquist J."/>
            <person name="Liem A."/>
            <person name="Fochler E."/>
            <person name="Read T.D."/>
            <person name="Tapia R."/>
            <person name="Johnson S."/>
            <person name="Bishop-Lilly K.A."/>
            <person name="Detter C."/>
            <person name="Han C."/>
            <person name="Sozhamannan S."/>
            <person name="Rosenzweig C.N."/>
            <person name="Skowronski E.W."/>
        </authorList>
    </citation>
    <scope>NUCLEOTIDE SEQUENCE [LARGE SCALE GENOMIC DNA]</scope>
    <source>
        <strain evidence="11 12">Y4G10-17</strain>
    </source>
</reference>
<dbReference type="EC" id="4.2.1.51" evidence="2"/>
<dbReference type="SUPFAM" id="SSF53850">
    <property type="entry name" value="Periplasmic binding protein-like II"/>
    <property type="match status" value="1"/>
</dbReference>